<dbReference type="Pfam" id="PF07603">
    <property type="entry name" value="Lcl_C"/>
    <property type="match status" value="1"/>
</dbReference>
<evidence type="ECO:0000313" key="3">
    <source>
        <dbReference type="EMBL" id="SJM90009.1"/>
    </source>
</evidence>
<dbReference type="PANTHER" id="PTHR35812">
    <property type="entry name" value="LIPOPROTEIN"/>
    <property type="match status" value="1"/>
</dbReference>
<dbReference type="InterPro" id="IPR011460">
    <property type="entry name" value="Lcl_C"/>
</dbReference>
<dbReference type="Gene3D" id="2.60.40.10">
    <property type="entry name" value="Immunoglobulins"/>
    <property type="match status" value="1"/>
</dbReference>
<reference evidence="4" key="1">
    <citation type="submission" date="2017-02" db="EMBL/GenBank/DDBJ databases">
        <authorList>
            <person name="Daims H."/>
        </authorList>
    </citation>
    <scope>NUCLEOTIDE SEQUENCE [LARGE SCALE GENOMIC DNA]</scope>
</reference>
<keyword evidence="1" id="KW-0732">Signal</keyword>
<keyword evidence="4" id="KW-1185">Reference proteome</keyword>
<evidence type="ECO:0000256" key="1">
    <source>
        <dbReference type="SAM" id="SignalP"/>
    </source>
</evidence>
<dbReference type="PANTHER" id="PTHR35812:SF1">
    <property type="entry name" value="LIPOPROTEIN"/>
    <property type="match status" value="1"/>
</dbReference>
<name>A0A1R4H2D8_9GAMM</name>
<evidence type="ECO:0000313" key="4">
    <source>
        <dbReference type="Proteomes" id="UP000195667"/>
    </source>
</evidence>
<feature type="chain" id="PRO_5013294826" description="Lcl C-terminal domain-containing protein" evidence="1">
    <location>
        <begin position="28"/>
        <end position="373"/>
    </location>
</feature>
<protein>
    <recommendedName>
        <fullName evidence="2">Lcl C-terminal domain-containing protein</fullName>
    </recommendedName>
</protein>
<proteinExistence type="predicted"/>
<evidence type="ECO:0000259" key="2">
    <source>
        <dbReference type="Pfam" id="PF07603"/>
    </source>
</evidence>
<feature type="signal peptide" evidence="1">
    <location>
        <begin position="1"/>
        <end position="27"/>
    </location>
</feature>
<dbReference type="AlphaFoldDB" id="A0A1R4H2D8"/>
<organism evidence="3 4">
    <name type="scientific">Crenothrix polyspora</name>
    <dbReference type="NCBI Taxonomy" id="360316"/>
    <lineage>
        <taxon>Bacteria</taxon>
        <taxon>Pseudomonadati</taxon>
        <taxon>Pseudomonadota</taxon>
        <taxon>Gammaproteobacteria</taxon>
        <taxon>Methylococcales</taxon>
        <taxon>Crenotrichaceae</taxon>
        <taxon>Crenothrix</taxon>
    </lineage>
</organism>
<dbReference type="InterPro" id="IPR013783">
    <property type="entry name" value="Ig-like_fold"/>
</dbReference>
<dbReference type="Proteomes" id="UP000195667">
    <property type="component" value="Unassembled WGS sequence"/>
</dbReference>
<gene>
    <name evidence="3" type="ORF">CRENPOLYSF1_130002</name>
</gene>
<dbReference type="RefSeq" id="WP_176371006.1">
    <property type="nucleotide sequence ID" value="NZ_FUKI01000035.1"/>
</dbReference>
<sequence>MKLHRSLSYHSFGLLALSLLVAPIIEAATPPVVTPPVNKKPVAKAGLDQTVGLGASVSLNGKLSVDPGGKIVTYQWTQIGGSKLPLVNASSVIASLQTPKRNNNSKPMTLIFKLTVTDAKKAAASDTVVVNVVTGELNDTGITSCGDATINGRACPFVGYLGQDGESGRDVTRNNNLDGYRGFSFTKISAFGKTLPPSVDSWNCVKDNVTGLTWEEKTDPRVTSVINKVESNISGLHYEGWTYTWYEPVNSKNGGKAGIQGGGNCNKTLSACDTAAYVKAVNAAGWCGAKDWRLPTKEELRSILNYSREGSYEPAVVREYFPTYLDRDDSVIWTSSPYAGNAGNAWYVSSDFGYSYWADKGTEGKVRLVRSGQ</sequence>
<dbReference type="Pfam" id="PF22352">
    <property type="entry name" value="K319L-like_PKD"/>
    <property type="match status" value="1"/>
</dbReference>
<feature type="domain" description="Lcl C-terminal" evidence="2">
    <location>
        <begin position="204"/>
        <end position="370"/>
    </location>
</feature>
<dbReference type="EMBL" id="FUKI01000035">
    <property type="protein sequence ID" value="SJM90009.1"/>
    <property type="molecule type" value="Genomic_DNA"/>
</dbReference>
<accession>A0A1R4H2D8</accession>